<keyword evidence="8" id="KW-1185">Reference proteome</keyword>
<dbReference type="EMBL" id="MCGR01000069">
    <property type="protein sequence ID" value="ORY62836.1"/>
    <property type="molecule type" value="Genomic_DNA"/>
</dbReference>
<feature type="region of interest" description="Disordered" evidence="5">
    <location>
        <begin position="27"/>
        <end position="115"/>
    </location>
</feature>
<keyword evidence="2 6" id="KW-0812">Transmembrane</keyword>
<evidence type="ECO:0000256" key="1">
    <source>
        <dbReference type="ARBA" id="ARBA00004167"/>
    </source>
</evidence>
<feature type="transmembrane region" description="Helical" evidence="6">
    <location>
        <begin position="147"/>
        <end position="168"/>
    </location>
</feature>
<dbReference type="Proteomes" id="UP000193467">
    <property type="component" value="Unassembled WGS sequence"/>
</dbReference>
<feature type="compositionally biased region" description="Low complexity" evidence="5">
    <location>
        <begin position="752"/>
        <end position="774"/>
    </location>
</feature>
<dbReference type="InterPro" id="IPR051694">
    <property type="entry name" value="Immunoregulatory_rcpt-like"/>
</dbReference>
<evidence type="ECO:0000256" key="5">
    <source>
        <dbReference type="SAM" id="MobiDB-lite"/>
    </source>
</evidence>
<evidence type="ECO:0000256" key="6">
    <source>
        <dbReference type="SAM" id="Phobius"/>
    </source>
</evidence>
<name>A0A1Y2DUL3_9BASI</name>
<feature type="compositionally biased region" description="Basic and acidic residues" evidence="5">
    <location>
        <begin position="799"/>
        <end position="810"/>
    </location>
</feature>
<evidence type="ECO:0000256" key="2">
    <source>
        <dbReference type="ARBA" id="ARBA00022692"/>
    </source>
</evidence>
<feature type="region of interest" description="Disordered" evidence="5">
    <location>
        <begin position="180"/>
        <end position="212"/>
    </location>
</feature>
<dbReference type="AlphaFoldDB" id="A0A1Y2DUL3"/>
<keyword evidence="3 6" id="KW-1133">Transmembrane helix</keyword>
<feature type="region of interest" description="Disordered" evidence="5">
    <location>
        <begin position="621"/>
        <end position="849"/>
    </location>
</feature>
<feature type="compositionally biased region" description="Low complexity" evidence="5">
    <location>
        <begin position="630"/>
        <end position="639"/>
    </location>
</feature>
<accession>A0A1Y2DUL3</accession>
<feature type="region of interest" description="Disordered" evidence="5">
    <location>
        <begin position="588"/>
        <end position="607"/>
    </location>
</feature>
<dbReference type="GO" id="GO:0071944">
    <property type="term" value="C:cell periphery"/>
    <property type="evidence" value="ECO:0007669"/>
    <property type="project" value="UniProtKB-ARBA"/>
</dbReference>
<evidence type="ECO:0000313" key="7">
    <source>
        <dbReference type="EMBL" id="ORY62836.1"/>
    </source>
</evidence>
<proteinExistence type="predicted"/>
<reference evidence="7 8" key="1">
    <citation type="submission" date="2016-07" db="EMBL/GenBank/DDBJ databases">
        <title>Pervasive Adenine N6-methylation of Active Genes in Fungi.</title>
        <authorList>
            <consortium name="DOE Joint Genome Institute"/>
            <person name="Mondo S.J."/>
            <person name="Dannebaum R.O."/>
            <person name="Kuo R.C."/>
            <person name="Labutti K."/>
            <person name="Haridas S."/>
            <person name="Kuo A."/>
            <person name="Salamov A."/>
            <person name="Ahrendt S.R."/>
            <person name="Lipzen A."/>
            <person name="Sullivan W."/>
            <person name="Andreopoulos W.B."/>
            <person name="Clum A."/>
            <person name="Lindquist E."/>
            <person name="Daum C."/>
            <person name="Ramamoorthy G.K."/>
            <person name="Gryganskyi A."/>
            <person name="Culley D."/>
            <person name="Magnuson J.K."/>
            <person name="James T.Y."/>
            <person name="O'Malley M.A."/>
            <person name="Stajich J.E."/>
            <person name="Spatafora J.W."/>
            <person name="Visel A."/>
            <person name="Grigoriev I.V."/>
        </authorList>
    </citation>
    <scope>NUCLEOTIDE SEQUENCE [LARGE SCALE GENOMIC DNA]</scope>
    <source>
        <strain evidence="7 8">62-1032</strain>
    </source>
</reference>
<dbReference type="GO" id="GO:0016020">
    <property type="term" value="C:membrane"/>
    <property type="evidence" value="ECO:0007669"/>
    <property type="project" value="UniProtKB-SubCell"/>
</dbReference>
<feature type="region of interest" description="Disordered" evidence="5">
    <location>
        <begin position="473"/>
        <end position="579"/>
    </location>
</feature>
<organism evidence="7 8">
    <name type="scientific">Leucosporidium creatinivorum</name>
    <dbReference type="NCBI Taxonomy" id="106004"/>
    <lineage>
        <taxon>Eukaryota</taxon>
        <taxon>Fungi</taxon>
        <taxon>Dikarya</taxon>
        <taxon>Basidiomycota</taxon>
        <taxon>Pucciniomycotina</taxon>
        <taxon>Microbotryomycetes</taxon>
        <taxon>Leucosporidiales</taxon>
        <taxon>Leucosporidium</taxon>
    </lineage>
</organism>
<keyword evidence="4 6" id="KW-0472">Membrane</keyword>
<dbReference type="OrthoDB" id="2537919at2759"/>
<feature type="compositionally biased region" description="Low complexity" evidence="5">
    <location>
        <begin position="338"/>
        <end position="356"/>
    </location>
</feature>
<feature type="compositionally biased region" description="Polar residues" evidence="5">
    <location>
        <begin position="480"/>
        <end position="492"/>
    </location>
</feature>
<dbReference type="InParanoid" id="A0A1Y2DUL3"/>
<comment type="caution">
    <text evidence="7">The sequence shown here is derived from an EMBL/GenBank/DDBJ whole genome shotgun (WGS) entry which is preliminary data.</text>
</comment>
<evidence type="ECO:0000313" key="8">
    <source>
        <dbReference type="Proteomes" id="UP000193467"/>
    </source>
</evidence>
<evidence type="ECO:0000256" key="3">
    <source>
        <dbReference type="ARBA" id="ARBA00022989"/>
    </source>
</evidence>
<comment type="subcellular location">
    <subcellularLocation>
        <location evidence="1">Membrane</location>
        <topology evidence="1">Single-pass membrane protein</topology>
    </subcellularLocation>
</comment>
<evidence type="ECO:0008006" key="9">
    <source>
        <dbReference type="Google" id="ProtNLM"/>
    </source>
</evidence>
<gene>
    <name evidence="7" type="ORF">BCR35DRAFT_308865</name>
</gene>
<feature type="compositionally biased region" description="Pro residues" evidence="5">
    <location>
        <begin position="541"/>
        <end position="552"/>
    </location>
</feature>
<evidence type="ECO:0000256" key="4">
    <source>
        <dbReference type="ARBA" id="ARBA00023136"/>
    </source>
</evidence>
<feature type="compositionally biased region" description="Gly residues" evidence="5">
    <location>
        <begin position="186"/>
        <end position="196"/>
    </location>
</feature>
<dbReference type="PANTHER" id="PTHR15549">
    <property type="entry name" value="PAIRED IMMUNOGLOBULIN-LIKE TYPE 2 RECEPTOR"/>
    <property type="match status" value="1"/>
</dbReference>
<feature type="compositionally biased region" description="Polar residues" evidence="5">
    <location>
        <begin position="518"/>
        <end position="531"/>
    </location>
</feature>
<sequence length="849" mass="91033">MATSVSYDNGLYTPDSWDSLATAAVEDSTTAELETSTSAWAADATSTEDVTSPTTTSSSSTARSTSSISSSTTAASTADSTPPPSTYTTSQPAVVSSSSSPSSTPSSLPSSTATSSSSSAALASASINALSADTSSSTSSFVSMKQWLIPVIVVAPILIGLLVLGCLYGKCWGRRRQRAQEQEMGNDGGWFGGVGSLGRRRRDQRDEEGGLVEGKYAEDDAECDDFDEKAAYAGTGPPPQRTWSTMLRAGLGRGLSHSSSIRPPRRHKVPFVAVSRPSMDEPFLPPSQSHYDQAFRAVPNSQPPQAGGWNYGGRPEPTVVQPTNTGLTSGWGFGGKGSYRAKSTSSRNSSVKSRLSARLFGNPNTEEPPSPSCYSHTDGAYAGLEGEDDDPEMKEEELNEILAESRTGDSHLARRYMGGETHLADVRHAQPRQSLAQQEERYAKDRYFARHPIVPPSHHRDPSYDHLVEQMGIDLPTPPRQSHVSPTKTSAGSALLRPAMTGTPPPARLLFSYDSPPVHSTYQAPSYQPQLVSPERAPGSPRGPLPRPPQPQQPVFGNAPPPHRQLENHFDTGRPLYPAAQPGIFFSTTTQPPIGGPMPPLRQSLPQSNSIYSLSGVRDLVFGTGGEEPQMMGQQQQQGAPKQRPSSPTKEGASAKLKKTNPNPPQYPSMQDERPIVPPRNPSREWDRAELASFGSAPPAPPPQPQQEPSFNPVFSDSAPLPPLQHPSRVRNAIHNLEAAVASSGSPPPSPTKRSTSPYRPLSGTTPSASTPSPQRVIRSHTTYQRPMKSGSDSDDEDRISSDKLQRSRTSDSMAARPLSSDPRRLSQMLRRPSAGGGLARPVMLDSEE</sequence>
<feature type="region of interest" description="Disordered" evidence="5">
    <location>
        <begin position="324"/>
        <end position="393"/>
    </location>
</feature>
<dbReference type="PANTHER" id="PTHR15549:SF26">
    <property type="entry name" value="AXIAL BUDDING PATTERN PROTEIN 2-RELATED"/>
    <property type="match status" value="1"/>
</dbReference>
<protein>
    <recommendedName>
        <fullName evidence="9">Proteophosphoglycan ppg4</fullName>
    </recommendedName>
</protein>